<dbReference type="GO" id="GO:0004523">
    <property type="term" value="F:RNA-DNA hybrid ribonuclease activity"/>
    <property type="evidence" value="ECO:0007669"/>
    <property type="project" value="InterPro"/>
</dbReference>
<dbReference type="InterPro" id="IPR027351">
    <property type="entry name" value="(+)RNA_virus_helicase_core_dom"/>
</dbReference>
<dbReference type="InterPro" id="IPR043502">
    <property type="entry name" value="DNA/RNA_pol_sf"/>
</dbReference>
<keyword evidence="6" id="KW-1185">Reference proteome</keyword>
<dbReference type="SUPFAM" id="SSF56219">
    <property type="entry name" value="DNase I-like"/>
    <property type="match status" value="1"/>
</dbReference>
<dbReference type="EMBL" id="CAVLGL010000046">
    <property type="protein sequence ID" value="CAK1583174.1"/>
    <property type="molecule type" value="Genomic_DNA"/>
</dbReference>
<dbReference type="Proteomes" id="UP001314205">
    <property type="component" value="Unassembled WGS sequence"/>
</dbReference>
<dbReference type="Gene3D" id="3.40.50.300">
    <property type="entry name" value="P-loop containing nucleotide triphosphate hydrolases"/>
    <property type="match status" value="2"/>
</dbReference>
<organism evidence="5 6">
    <name type="scientific">Parnassius mnemosyne</name>
    <name type="common">clouded apollo</name>
    <dbReference type="NCBI Taxonomy" id="213953"/>
    <lineage>
        <taxon>Eukaryota</taxon>
        <taxon>Metazoa</taxon>
        <taxon>Ecdysozoa</taxon>
        <taxon>Arthropoda</taxon>
        <taxon>Hexapoda</taxon>
        <taxon>Insecta</taxon>
        <taxon>Pterygota</taxon>
        <taxon>Neoptera</taxon>
        <taxon>Endopterygota</taxon>
        <taxon>Lepidoptera</taxon>
        <taxon>Glossata</taxon>
        <taxon>Ditrysia</taxon>
        <taxon>Papilionoidea</taxon>
        <taxon>Papilionidae</taxon>
        <taxon>Parnassiinae</taxon>
        <taxon>Parnassini</taxon>
        <taxon>Parnassius</taxon>
        <taxon>Driopa</taxon>
    </lineage>
</organism>
<evidence type="ECO:0000259" key="3">
    <source>
        <dbReference type="PROSITE" id="PS50879"/>
    </source>
</evidence>
<dbReference type="PANTHER" id="PTHR19446">
    <property type="entry name" value="REVERSE TRANSCRIPTASES"/>
    <property type="match status" value="1"/>
</dbReference>
<dbReference type="GO" id="GO:0071897">
    <property type="term" value="P:DNA biosynthetic process"/>
    <property type="evidence" value="ECO:0007669"/>
    <property type="project" value="UniProtKB-ARBA"/>
</dbReference>
<dbReference type="InterPro" id="IPR002156">
    <property type="entry name" value="RNaseH_domain"/>
</dbReference>
<dbReference type="Gene3D" id="3.30.420.10">
    <property type="entry name" value="Ribonuclease H-like superfamily/Ribonuclease H"/>
    <property type="match status" value="1"/>
</dbReference>
<accession>A0AAV1KLL5</accession>
<dbReference type="PROSITE" id="PS50879">
    <property type="entry name" value="RNASE_H_1"/>
    <property type="match status" value="1"/>
</dbReference>
<dbReference type="CDD" id="cd09276">
    <property type="entry name" value="Rnase_HI_RT_non_LTR"/>
    <property type="match status" value="1"/>
</dbReference>
<gene>
    <name evidence="5" type="ORF">PARMNEM_LOCUS4597</name>
</gene>
<dbReference type="InterPro" id="IPR027417">
    <property type="entry name" value="P-loop_NTPase"/>
</dbReference>
<dbReference type="GO" id="GO:0005524">
    <property type="term" value="F:ATP binding"/>
    <property type="evidence" value="ECO:0007669"/>
    <property type="project" value="InterPro"/>
</dbReference>
<evidence type="ECO:0008006" key="7">
    <source>
        <dbReference type="Google" id="ProtNLM"/>
    </source>
</evidence>
<proteinExistence type="predicted"/>
<dbReference type="InterPro" id="IPR012337">
    <property type="entry name" value="RNaseH-like_sf"/>
</dbReference>
<dbReference type="PROSITE" id="PS50878">
    <property type="entry name" value="RT_POL"/>
    <property type="match status" value="1"/>
</dbReference>
<evidence type="ECO:0000313" key="6">
    <source>
        <dbReference type="Proteomes" id="UP001314205"/>
    </source>
</evidence>
<dbReference type="Pfam" id="PF00075">
    <property type="entry name" value="RNase_H"/>
    <property type="match status" value="1"/>
</dbReference>
<sequence>MGNARNDISEAKDIAKSIREWLGYETREPHRIIGEIGNAMKALDKKLQDLADSCTSETIKTSEKRGPTPTLEERQNLLTTIETLSRQLDEQRRELKDIKDQTTLVQNSSAKAIEILTTQYPSQYESNDKQQWDVMKTDILQEIKNIKYTQMQETADSTPSPLTINFSEHLQPITERLEVVSSELKTIRELRQKTPPPAISLSAELALAEMAKTTKSIPTYAQKVKEKPGHQDDGSSNFLKTGTHSVHIIQANLQRSKLATTELIQGAKERGVSIALVQEPYVGRSGEMKLIPGTKIIQCTLNRLKPVKAAIIIFDDKLRVIHDPQLVTETEVAVLLWAGKLRLGLVSVYYEGDQDIEPYLVRTKVACQKLQTENLLVGGDVNAWSHWWGSSHEDQRGAAYNAFLNEMELHILNTGDTPTFETYRRNKKYTSVVDVTACSLSLLGKIDDWRVDRSLTTSDHNAITFALRLDEQLTPLESNTTRKYNTKKANWEEFKTILKISLAEKNITPETMDQIFTQEDLETKITVYTEAILDACDKSIPKIGIWKTNSRPPWWSKTLENLKRDVLRKKRRIRNAAPIRMASVINEYCKAKQEYVEKTIEAQTSSWKEFCSTQEKESLWDGIYRVIRKTARRQEDMLLRSVEGDTLNPEESAKLLASTFYPEDSIATDKSYHMQIRRLVQDKRPEDIEDLSDDDPPFTPAELETVLKALNPKKAPGQDGLTSDICTVAIQSEKEVFLALANKCLSLAYFPKQWKKAHVIILRKPGKEDYTHPKSYRPIGLLPVLGKIVEKLMAGRLQWYTIPMLNPNQYGFMPQRGTEDALYDLMDHVRSELHNKKMVLIISLDIEGAFDNAWWPALKHQLIKKRCPRNIYAMINSYLSDRKIVVNYARTTSERNTTKGCVQGSIGGPTFWNIILDPLLQKLTDEGVYCQAFADDGVLVFSDHTVNTMEESANAILQKVVKWGEENKLTFAAHKTNAMLLTKKLKFNLPKLYMSGNILQLVDQIKLLGIIIDRKLTFKPHVTAVCKKAAEIYKQLACAAKVTWGLNGEITRTIYVAVIEPIVLYASSVWAPVTELQMIRDQLDSLQRGFAQKICRAYRTVSLTASLVLSGLLPLDLRVQEAASLYKAKKGISTDYLPPGRRLEKRVSYLDHPHPSKLITTEYELLEGADLESLDSRRITGPQIYTDGSKIEGKVGAALTWWEEGNEIHYSTFSLAPSCTVFQSELYALYRAVQLAKNSREKSVNIMSDSRSSLDLLENPKLIHPLTKHIKECIEDIRSQGRRVRFFWLRAHVGTAGNERADELAKTAAQQATTVPDYAEVPLSYVKRKIREESVRKWQDRYNASSTGQVTKTFFPDVDKAYRIVRKAKLTHYQVQIITGHGGIAEYLHRFKLKNSPGCECNPNISESVWHIILDCPRFQMARMDLEFRDKILDRLKAVSITLEEGGTLGHWQLPKITWVNGVPGCGKTSWVINSFEAEKDIIITTTTVAASDLRNRLASRVGADAARKVRTMASILVNGITASEKYTRLLIDEALMNHFGAIVMAVQITGASEILLIGDNNQLPYIDRHDLFRLHYTRPNLVANINHEWLCTHRNPLDVAYALNEIYEGIYSSNTRLRSLELKRYTGSQIPKSLENTLYLGHTQAEKESLISQGYGKGKGSRTLTIHEAQGLVSETVVIVRSTREKQRLYNSIPHAVVAISRHTSHCTYFTDWCEEDAVARFILRAESATTSRIRDYNIKTAIHHRDLKVANNIMNVVRDEVA</sequence>
<feature type="domain" description="Reverse transcriptase" evidence="2">
    <location>
        <begin position="743"/>
        <end position="1012"/>
    </location>
</feature>
<dbReference type="InterPro" id="IPR000477">
    <property type="entry name" value="RT_dom"/>
</dbReference>
<dbReference type="Gene3D" id="3.60.10.10">
    <property type="entry name" value="Endonuclease/exonuclease/phosphatase"/>
    <property type="match status" value="1"/>
</dbReference>
<reference evidence="5 6" key="1">
    <citation type="submission" date="2023-11" db="EMBL/GenBank/DDBJ databases">
        <authorList>
            <person name="Hedman E."/>
            <person name="Englund M."/>
            <person name="Stromberg M."/>
            <person name="Nyberg Akerstrom W."/>
            <person name="Nylinder S."/>
            <person name="Jareborg N."/>
            <person name="Kallberg Y."/>
            <person name="Kronander E."/>
        </authorList>
    </citation>
    <scope>NUCLEOTIDE SEQUENCE [LARGE SCALE GENOMIC DNA]</scope>
</reference>
<keyword evidence="1" id="KW-0175">Coiled coil</keyword>
<comment type="caution">
    <text evidence="5">The sequence shown here is derived from an EMBL/GenBank/DDBJ whole genome shotgun (WGS) entry which is preliminary data.</text>
</comment>
<evidence type="ECO:0000256" key="1">
    <source>
        <dbReference type="SAM" id="Coils"/>
    </source>
</evidence>
<dbReference type="Pfam" id="PF00078">
    <property type="entry name" value="RVT_1"/>
    <property type="match status" value="1"/>
</dbReference>
<evidence type="ECO:0000313" key="5">
    <source>
        <dbReference type="EMBL" id="CAK1583174.1"/>
    </source>
</evidence>
<dbReference type="SUPFAM" id="SSF52540">
    <property type="entry name" value="P-loop containing nucleoside triphosphate hydrolases"/>
    <property type="match status" value="2"/>
</dbReference>
<dbReference type="InterPro" id="IPR005135">
    <property type="entry name" value="Endo/exonuclease/phosphatase"/>
</dbReference>
<protein>
    <recommendedName>
        <fullName evidence="7">Polyprotein</fullName>
    </recommendedName>
</protein>
<dbReference type="PROSITE" id="PS51657">
    <property type="entry name" value="PSRV_HELICASE"/>
    <property type="match status" value="1"/>
</dbReference>
<dbReference type="InterPro" id="IPR036397">
    <property type="entry name" value="RNaseH_sf"/>
</dbReference>
<dbReference type="CDD" id="cd09077">
    <property type="entry name" value="R1-I-EN"/>
    <property type="match status" value="1"/>
</dbReference>
<dbReference type="Pfam" id="PF14529">
    <property type="entry name" value="Exo_endo_phos_2"/>
    <property type="match status" value="1"/>
</dbReference>
<dbReference type="CDD" id="cd01650">
    <property type="entry name" value="RT_nLTR_like"/>
    <property type="match status" value="1"/>
</dbReference>
<evidence type="ECO:0000259" key="4">
    <source>
        <dbReference type="PROSITE" id="PS51657"/>
    </source>
</evidence>
<feature type="domain" description="(+)RNA virus helicase C-terminal" evidence="4">
    <location>
        <begin position="1424"/>
        <end position="1746"/>
    </location>
</feature>
<name>A0AAV1KLL5_9NEOP</name>
<evidence type="ECO:0000259" key="2">
    <source>
        <dbReference type="PROSITE" id="PS50878"/>
    </source>
</evidence>
<feature type="coiled-coil region" evidence="1">
    <location>
        <begin position="74"/>
        <end position="101"/>
    </location>
</feature>
<dbReference type="SUPFAM" id="SSF56672">
    <property type="entry name" value="DNA/RNA polymerases"/>
    <property type="match status" value="1"/>
</dbReference>
<dbReference type="GO" id="GO:0003676">
    <property type="term" value="F:nucleic acid binding"/>
    <property type="evidence" value="ECO:0007669"/>
    <property type="project" value="InterPro"/>
</dbReference>
<dbReference type="GO" id="GO:0042575">
    <property type="term" value="C:DNA polymerase complex"/>
    <property type="evidence" value="ECO:0007669"/>
    <property type="project" value="UniProtKB-ARBA"/>
</dbReference>
<dbReference type="Pfam" id="PF01443">
    <property type="entry name" value="Viral_helicase1"/>
    <property type="match status" value="1"/>
</dbReference>
<feature type="domain" description="RNase H type-1" evidence="3">
    <location>
        <begin position="1178"/>
        <end position="1310"/>
    </location>
</feature>
<dbReference type="InterPro" id="IPR036691">
    <property type="entry name" value="Endo/exonu/phosph_ase_sf"/>
</dbReference>
<dbReference type="SUPFAM" id="SSF53098">
    <property type="entry name" value="Ribonuclease H-like"/>
    <property type="match status" value="1"/>
</dbReference>